<sequence length="79" mass="8927">MGNGLGKTVPARNFVVIILKVLTRHFLPEIKLANPTVIILSHEQMTKWTPESFHAKPNKVYPETNKNSHVKLLKPGDEI</sequence>
<gene>
    <name evidence="1" type="ORF">TNIN_83771</name>
</gene>
<comment type="caution">
    <text evidence="1">The sequence shown here is derived from an EMBL/GenBank/DDBJ whole genome shotgun (WGS) entry which is preliminary data.</text>
</comment>
<proteinExistence type="predicted"/>
<evidence type="ECO:0000313" key="2">
    <source>
        <dbReference type="Proteomes" id="UP000886998"/>
    </source>
</evidence>
<reference evidence="1" key="1">
    <citation type="submission" date="2020-08" db="EMBL/GenBank/DDBJ databases">
        <title>Multicomponent nature underlies the extraordinary mechanical properties of spider dragline silk.</title>
        <authorList>
            <person name="Kono N."/>
            <person name="Nakamura H."/>
            <person name="Mori M."/>
            <person name="Yoshida Y."/>
            <person name="Ohtoshi R."/>
            <person name="Malay A.D."/>
            <person name="Moran D.A.P."/>
            <person name="Tomita M."/>
            <person name="Numata K."/>
            <person name="Arakawa K."/>
        </authorList>
    </citation>
    <scope>NUCLEOTIDE SEQUENCE</scope>
</reference>
<accession>A0A8X6XWG5</accession>
<dbReference type="EMBL" id="BMAV01013121">
    <property type="protein sequence ID" value="GFY60358.1"/>
    <property type="molecule type" value="Genomic_DNA"/>
</dbReference>
<evidence type="ECO:0000313" key="1">
    <source>
        <dbReference type="EMBL" id="GFY60358.1"/>
    </source>
</evidence>
<name>A0A8X6XWG5_9ARAC</name>
<keyword evidence="2" id="KW-1185">Reference proteome</keyword>
<organism evidence="1 2">
    <name type="scientific">Trichonephila inaurata madagascariensis</name>
    <dbReference type="NCBI Taxonomy" id="2747483"/>
    <lineage>
        <taxon>Eukaryota</taxon>
        <taxon>Metazoa</taxon>
        <taxon>Ecdysozoa</taxon>
        <taxon>Arthropoda</taxon>
        <taxon>Chelicerata</taxon>
        <taxon>Arachnida</taxon>
        <taxon>Araneae</taxon>
        <taxon>Araneomorphae</taxon>
        <taxon>Entelegynae</taxon>
        <taxon>Araneoidea</taxon>
        <taxon>Nephilidae</taxon>
        <taxon>Trichonephila</taxon>
        <taxon>Trichonephila inaurata</taxon>
    </lineage>
</organism>
<dbReference type="Proteomes" id="UP000886998">
    <property type="component" value="Unassembled WGS sequence"/>
</dbReference>
<dbReference type="AlphaFoldDB" id="A0A8X6XWG5"/>
<protein>
    <submittedName>
        <fullName evidence="1">Uncharacterized protein</fullName>
    </submittedName>
</protein>